<organism evidence="1">
    <name type="scientific">Anguilla anguilla</name>
    <name type="common">European freshwater eel</name>
    <name type="synonym">Muraena anguilla</name>
    <dbReference type="NCBI Taxonomy" id="7936"/>
    <lineage>
        <taxon>Eukaryota</taxon>
        <taxon>Metazoa</taxon>
        <taxon>Chordata</taxon>
        <taxon>Craniata</taxon>
        <taxon>Vertebrata</taxon>
        <taxon>Euteleostomi</taxon>
        <taxon>Actinopterygii</taxon>
        <taxon>Neopterygii</taxon>
        <taxon>Teleostei</taxon>
        <taxon>Anguilliformes</taxon>
        <taxon>Anguillidae</taxon>
        <taxon>Anguilla</taxon>
    </lineage>
</organism>
<proteinExistence type="predicted"/>
<sequence>MSASVLFSLVDQKPSQGSALSLEPALPLGPTYSGAGHSSLYQHEASLSQ</sequence>
<evidence type="ECO:0000313" key="1">
    <source>
        <dbReference type="EMBL" id="JAH21557.1"/>
    </source>
</evidence>
<name>A0A0E9QYK1_ANGAN</name>
<protein>
    <submittedName>
        <fullName evidence="1">Uncharacterized protein</fullName>
    </submittedName>
</protein>
<dbReference type="AlphaFoldDB" id="A0A0E9QYK1"/>
<reference evidence="1" key="2">
    <citation type="journal article" date="2015" name="Fish Shellfish Immunol.">
        <title>Early steps in the European eel (Anguilla anguilla)-Vibrio vulnificus interaction in the gills: Role of the RtxA13 toxin.</title>
        <authorList>
            <person name="Callol A."/>
            <person name="Pajuelo D."/>
            <person name="Ebbesson L."/>
            <person name="Teles M."/>
            <person name="MacKenzie S."/>
            <person name="Amaro C."/>
        </authorList>
    </citation>
    <scope>NUCLEOTIDE SEQUENCE</scope>
</reference>
<reference evidence="1" key="1">
    <citation type="submission" date="2014-11" db="EMBL/GenBank/DDBJ databases">
        <authorList>
            <person name="Amaro Gonzalez C."/>
        </authorList>
    </citation>
    <scope>NUCLEOTIDE SEQUENCE</scope>
</reference>
<dbReference type="EMBL" id="GBXM01087020">
    <property type="protein sequence ID" value="JAH21557.1"/>
    <property type="molecule type" value="Transcribed_RNA"/>
</dbReference>
<accession>A0A0E9QYK1</accession>